<proteinExistence type="predicted"/>
<name>A0A3B0U8T2_9ZZZZ</name>
<protein>
    <submittedName>
        <fullName evidence="1">Uncharacterized protein</fullName>
    </submittedName>
</protein>
<dbReference type="SUPFAM" id="SSF46689">
    <property type="entry name" value="Homeodomain-like"/>
    <property type="match status" value="1"/>
</dbReference>
<dbReference type="InterPro" id="IPR009057">
    <property type="entry name" value="Homeodomain-like_sf"/>
</dbReference>
<evidence type="ECO:0000313" key="1">
    <source>
        <dbReference type="EMBL" id="VAW27355.1"/>
    </source>
</evidence>
<sequence length="139" mass="16432">MTKIKLSAEQLSELDNTEKQLKQPQLVKRIQSIKLRNKGMTNIEIGEFLLFSDQTISNWAHIYKTKGLQALLQWNYRGKASVLTVKQQEELRKRNSEKHFVKASEAQEYIKQHYGIEFHLHWVQKLIKMNFTLHTGKTH</sequence>
<organism evidence="1">
    <name type="scientific">hydrothermal vent metagenome</name>
    <dbReference type="NCBI Taxonomy" id="652676"/>
    <lineage>
        <taxon>unclassified sequences</taxon>
        <taxon>metagenomes</taxon>
        <taxon>ecological metagenomes</taxon>
    </lineage>
</organism>
<reference evidence="1" key="1">
    <citation type="submission" date="2018-06" db="EMBL/GenBank/DDBJ databases">
        <authorList>
            <person name="Zhirakovskaya E."/>
        </authorList>
    </citation>
    <scope>NUCLEOTIDE SEQUENCE</scope>
</reference>
<dbReference type="EMBL" id="UOET01000096">
    <property type="protein sequence ID" value="VAW27355.1"/>
    <property type="molecule type" value="Genomic_DNA"/>
</dbReference>
<accession>A0A3B0U8T2</accession>
<dbReference type="AlphaFoldDB" id="A0A3B0U8T2"/>
<gene>
    <name evidence="1" type="ORF">MNBD_BACTEROID07-669</name>
</gene>